<comment type="subcellular location">
    <subcellularLocation>
        <location evidence="1">Mitochondrion</location>
    </subcellularLocation>
</comment>
<gene>
    <name evidence="7" type="ORF">ACHAWU_000227</name>
</gene>
<name>A0ABD3MWB0_9STRA</name>
<evidence type="ECO:0000256" key="2">
    <source>
        <dbReference type="ARBA" id="ARBA00009540"/>
    </source>
</evidence>
<dbReference type="Pfam" id="PF07534">
    <property type="entry name" value="TLD"/>
    <property type="match status" value="1"/>
</dbReference>
<keyword evidence="3" id="KW-0496">Mitochondrion</keyword>
<comment type="similarity">
    <text evidence="2">Belongs to the OXR1 family.</text>
</comment>
<evidence type="ECO:0000256" key="5">
    <source>
        <dbReference type="SAM" id="MobiDB-lite"/>
    </source>
</evidence>
<feature type="domain" description="TLDc" evidence="6">
    <location>
        <begin position="150"/>
        <end position="367"/>
    </location>
</feature>
<evidence type="ECO:0000313" key="8">
    <source>
        <dbReference type="Proteomes" id="UP001530293"/>
    </source>
</evidence>
<organism evidence="7 8">
    <name type="scientific">Discostella pseudostelligera</name>
    <dbReference type="NCBI Taxonomy" id="259834"/>
    <lineage>
        <taxon>Eukaryota</taxon>
        <taxon>Sar</taxon>
        <taxon>Stramenopiles</taxon>
        <taxon>Ochrophyta</taxon>
        <taxon>Bacillariophyta</taxon>
        <taxon>Coscinodiscophyceae</taxon>
        <taxon>Thalassiosirophycidae</taxon>
        <taxon>Stephanodiscales</taxon>
        <taxon>Stephanodiscaceae</taxon>
        <taxon>Discostella</taxon>
    </lineage>
</organism>
<evidence type="ECO:0000256" key="1">
    <source>
        <dbReference type="ARBA" id="ARBA00004173"/>
    </source>
</evidence>
<evidence type="ECO:0000256" key="3">
    <source>
        <dbReference type="ARBA" id="ARBA00023128"/>
    </source>
</evidence>
<dbReference type="GO" id="GO:0005739">
    <property type="term" value="C:mitochondrion"/>
    <property type="evidence" value="ECO:0007669"/>
    <property type="project" value="UniProtKB-SubCell"/>
</dbReference>
<dbReference type="Proteomes" id="UP001530293">
    <property type="component" value="Unassembled WGS sequence"/>
</dbReference>
<dbReference type="AlphaFoldDB" id="A0ABD3MWB0"/>
<feature type="region of interest" description="Disordered" evidence="5">
    <location>
        <begin position="15"/>
        <end position="56"/>
    </location>
</feature>
<evidence type="ECO:0000313" key="7">
    <source>
        <dbReference type="EMBL" id="KAL3767564.1"/>
    </source>
</evidence>
<feature type="compositionally biased region" description="Acidic residues" evidence="5">
    <location>
        <begin position="35"/>
        <end position="55"/>
    </location>
</feature>
<dbReference type="InterPro" id="IPR006571">
    <property type="entry name" value="TLDc_dom"/>
</dbReference>
<dbReference type="SMART" id="SM00584">
    <property type="entry name" value="TLDc"/>
    <property type="match status" value="1"/>
</dbReference>
<reference evidence="7 8" key="1">
    <citation type="submission" date="2024-10" db="EMBL/GenBank/DDBJ databases">
        <title>Updated reference genomes for cyclostephanoid diatoms.</title>
        <authorList>
            <person name="Roberts W.R."/>
            <person name="Alverson A.J."/>
        </authorList>
    </citation>
    <scope>NUCLEOTIDE SEQUENCE [LARGE SCALE GENOMIC DNA]</scope>
    <source>
        <strain evidence="7 8">AJA232-27</strain>
    </source>
</reference>
<keyword evidence="8" id="KW-1185">Reference proteome</keyword>
<evidence type="ECO:0000259" key="6">
    <source>
        <dbReference type="PROSITE" id="PS51886"/>
    </source>
</evidence>
<proteinExistence type="inferred from homology"/>
<accession>A0ABD3MWB0</accession>
<dbReference type="EMBL" id="JALLBG020000075">
    <property type="protein sequence ID" value="KAL3767564.1"/>
    <property type="molecule type" value="Genomic_DNA"/>
</dbReference>
<dbReference type="PROSITE" id="PS51886">
    <property type="entry name" value="TLDC"/>
    <property type="match status" value="1"/>
</dbReference>
<sequence>MKDDGRELLARLQAQFGDMDVGGMLEGSTGNNFDRDDDDDDDDVDSESSLEEPTAEELRAWQEAQYEKGRKGITSLESVSAGNVHRSALQSRRQHKTTSQLKLMREYDMCEEADEWVKLTSTPDLGGESSIFFPNIVESNNSDDVSDLDLVLAGGVNPLLQKLVEGDPEVLGTKWTRLFSSSDGDGLSFRNLCDKIRGYDGPTVLMIGGMPSASKFVGRAIERDQNEDRVSLGFFTTDSWIESSEYFGSDDCFLFAMDHKENNVHVVRPKASPTSHREKRYMYCHPSSLATSKMRGLDGTCKTNGSVHGIGIGGTASQPRLHITESLEECRALSYDRLFDDGDLLLGKCTQSLFYFDVDCIEVWAVGGDEWISHALRVQKESKQIHAANLKKARTVEKIQFLDDFQSGLTCATKQGLFGHRDLVSERCDL</sequence>
<dbReference type="PANTHER" id="PTHR23354">
    <property type="entry name" value="NUCLEOLAR PROTEIN 7/ESTROGEN RECEPTOR COACTIVATOR-RELATED"/>
    <property type="match status" value="1"/>
</dbReference>
<comment type="caution">
    <text evidence="7">The sequence shown here is derived from an EMBL/GenBank/DDBJ whole genome shotgun (WGS) entry which is preliminary data.</text>
</comment>
<protein>
    <recommendedName>
        <fullName evidence="4">Oxidation resistance protein 1</fullName>
    </recommendedName>
</protein>
<evidence type="ECO:0000256" key="4">
    <source>
        <dbReference type="ARBA" id="ARBA00040604"/>
    </source>
</evidence>
<dbReference type="PANTHER" id="PTHR23354:SF62">
    <property type="entry name" value="MUSTARD, ISOFORM V"/>
    <property type="match status" value="1"/>
</dbReference>